<protein>
    <submittedName>
        <fullName evidence="1">Uncharacterized protein</fullName>
    </submittedName>
</protein>
<reference evidence="1 2" key="1">
    <citation type="submission" date="2022-10" db="EMBL/GenBank/DDBJ databases">
        <title>Draft genome assembly of moderately radiation resistant bacterium Metabacillus halosaccharovorans.</title>
        <authorList>
            <person name="Pal S."/>
            <person name="Gopinathan A."/>
        </authorList>
    </citation>
    <scope>NUCLEOTIDE SEQUENCE [LARGE SCALE GENOMIC DNA]</scope>
    <source>
        <strain evidence="1 2">VITHBRA001</strain>
    </source>
</reference>
<proteinExistence type="predicted"/>
<dbReference type="RefSeq" id="WP_264143239.1">
    <property type="nucleotide sequence ID" value="NZ_JAOYEY010000042.1"/>
</dbReference>
<comment type="caution">
    <text evidence="1">The sequence shown here is derived from an EMBL/GenBank/DDBJ whole genome shotgun (WGS) entry which is preliminary data.</text>
</comment>
<evidence type="ECO:0000313" key="1">
    <source>
        <dbReference type="EMBL" id="MCV9886689.1"/>
    </source>
</evidence>
<sequence>MSKEQAKPMYYDGSGNASLSPKLTKNTTYIIKPDYDPDTLVKYPYFPYMNLPR</sequence>
<gene>
    <name evidence="1" type="ORF">OIH86_13710</name>
</gene>
<keyword evidence="2" id="KW-1185">Reference proteome</keyword>
<organism evidence="1 2">
    <name type="scientific">Metabacillus halosaccharovorans</name>
    <dbReference type="NCBI Taxonomy" id="930124"/>
    <lineage>
        <taxon>Bacteria</taxon>
        <taxon>Bacillati</taxon>
        <taxon>Bacillota</taxon>
        <taxon>Bacilli</taxon>
        <taxon>Bacillales</taxon>
        <taxon>Bacillaceae</taxon>
        <taxon>Metabacillus</taxon>
    </lineage>
</organism>
<name>A0ABT3DIF9_9BACI</name>
<evidence type="ECO:0000313" key="2">
    <source>
        <dbReference type="Proteomes" id="UP001526147"/>
    </source>
</evidence>
<dbReference type="EMBL" id="JAOYEY010000042">
    <property type="protein sequence ID" value="MCV9886689.1"/>
    <property type="molecule type" value="Genomic_DNA"/>
</dbReference>
<accession>A0ABT3DIF9</accession>
<dbReference type="Proteomes" id="UP001526147">
    <property type="component" value="Unassembled WGS sequence"/>
</dbReference>